<evidence type="ECO:0000313" key="9">
    <source>
        <dbReference type="Proteomes" id="UP000823405"/>
    </source>
</evidence>
<keyword evidence="3 7" id="KW-0812">Transmembrane</keyword>
<feature type="transmembrane region" description="Helical" evidence="7">
    <location>
        <begin position="72"/>
        <end position="94"/>
    </location>
</feature>
<evidence type="ECO:0008006" key="10">
    <source>
        <dbReference type="Google" id="ProtNLM"/>
    </source>
</evidence>
<evidence type="ECO:0000256" key="5">
    <source>
        <dbReference type="ARBA" id="ARBA00023136"/>
    </source>
</evidence>
<evidence type="ECO:0000256" key="1">
    <source>
        <dbReference type="ARBA" id="ARBA00004141"/>
    </source>
</evidence>
<dbReference type="AlphaFoldDB" id="A0A9P6R4C3"/>
<protein>
    <recommendedName>
        <fullName evidence="10">MFS general substrate transporter</fullName>
    </recommendedName>
</protein>
<keyword evidence="4 7" id="KW-1133">Transmembrane helix</keyword>
<feature type="transmembrane region" description="Helical" evidence="7">
    <location>
        <begin position="31"/>
        <end position="52"/>
    </location>
</feature>
<feature type="region of interest" description="Disordered" evidence="6">
    <location>
        <begin position="144"/>
        <end position="165"/>
    </location>
</feature>
<feature type="transmembrane region" description="Helical" evidence="7">
    <location>
        <begin position="397"/>
        <end position="419"/>
    </location>
</feature>
<dbReference type="GO" id="GO:0016020">
    <property type="term" value="C:membrane"/>
    <property type="evidence" value="ECO:0007669"/>
    <property type="project" value="UniProtKB-SubCell"/>
</dbReference>
<comment type="caution">
    <text evidence="8">The sequence shown here is derived from an EMBL/GenBank/DDBJ whole genome shotgun (WGS) entry which is preliminary data.</text>
</comment>
<name>A0A9P6R4C3_9FUNG</name>
<accession>A0A9P6R4C3</accession>
<dbReference type="Gene3D" id="1.20.1250.20">
    <property type="entry name" value="MFS general substrate transporter like domains"/>
    <property type="match status" value="2"/>
</dbReference>
<dbReference type="InterPro" id="IPR036259">
    <property type="entry name" value="MFS_trans_sf"/>
</dbReference>
<evidence type="ECO:0000256" key="3">
    <source>
        <dbReference type="ARBA" id="ARBA00022692"/>
    </source>
</evidence>
<evidence type="ECO:0000256" key="4">
    <source>
        <dbReference type="ARBA" id="ARBA00022989"/>
    </source>
</evidence>
<dbReference type="Proteomes" id="UP000823405">
    <property type="component" value="Unassembled WGS sequence"/>
</dbReference>
<feature type="region of interest" description="Disordered" evidence="6">
    <location>
        <begin position="222"/>
        <end position="264"/>
    </location>
</feature>
<evidence type="ECO:0000256" key="6">
    <source>
        <dbReference type="SAM" id="MobiDB-lite"/>
    </source>
</evidence>
<evidence type="ECO:0000256" key="7">
    <source>
        <dbReference type="SAM" id="Phobius"/>
    </source>
</evidence>
<keyword evidence="2" id="KW-0813">Transport</keyword>
<keyword evidence="5 7" id="KW-0472">Membrane</keyword>
<gene>
    <name evidence="8" type="ORF">BGZ97_011214</name>
</gene>
<dbReference type="PANTHER" id="PTHR23504:SF15">
    <property type="entry name" value="MAJOR FACILITATOR SUPERFAMILY (MFS) PROFILE DOMAIN-CONTAINING PROTEIN"/>
    <property type="match status" value="1"/>
</dbReference>
<feature type="compositionally biased region" description="Polar residues" evidence="6">
    <location>
        <begin position="222"/>
        <end position="247"/>
    </location>
</feature>
<comment type="subcellular location">
    <subcellularLocation>
        <location evidence="1">Membrane</location>
        <topology evidence="1">Multi-pass membrane protein</topology>
    </subcellularLocation>
</comment>
<feature type="transmembrane region" description="Helical" evidence="7">
    <location>
        <begin position="504"/>
        <end position="529"/>
    </location>
</feature>
<organism evidence="8 9">
    <name type="scientific">Linnemannia gamsii</name>
    <dbReference type="NCBI Taxonomy" id="64522"/>
    <lineage>
        <taxon>Eukaryota</taxon>
        <taxon>Fungi</taxon>
        <taxon>Fungi incertae sedis</taxon>
        <taxon>Mucoromycota</taxon>
        <taxon>Mortierellomycotina</taxon>
        <taxon>Mortierellomycetes</taxon>
        <taxon>Mortierellales</taxon>
        <taxon>Mortierellaceae</taxon>
        <taxon>Linnemannia</taxon>
    </lineage>
</organism>
<feature type="compositionally biased region" description="Basic and acidic residues" evidence="6">
    <location>
        <begin position="152"/>
        <end position="165"/>
    </location>
</feature>
<reference evidence="8" key="1">
    <citation type="journal article" date="2020" name="Fungal Divers.">
        <title>Resolving the Mortierellaceae phylogeny through synthesis of multi-gene phylogenetics and phylogenomics.</title>
        <authorList>
            <person name="Vandepol N."/>
            <person name="Liber J."/>
            <person name="Desiro A."/>
            <person name="Na H."/>
            <person name="Kennedy M."/>
            <person name="Barry K."/>
            <person name="Grigoriev I.V."/>
            <person name="Miller A.N."/>
            <person name="O'Donnell K."/>
            <person name="Stajich J.E."/>
            <person name="Bonito G."/>
        </authorList>
    </citation>
    <scope>NUCLEOTIDE SEQUENCE</scope>
    <source>
        <strain evidence="8">NVP60</strain>
    </source>
</reference>
<evidence type="ECO:0000256" key="2">
    <source>
        <dbReference type="ARBA" id="ARBA00022448"/>
    </source>
</evidence>
<evidence type="ECO:0000313" key="8">
    <source>
        <dbReference type="EMBL" id="KAG0312399.1"/>
    </source>
</evidence>
<dbReference type="EMBL" id="JAAAIN010000619">
    <property type="protein sequence ID" value="KAG0312399.1"/>
    <property type="molecule type" value="Genomic_DNA"/>
</dbReference>
<keyword evidence="9" id="KW-1185">Reference proteome</keyword>
<feature type="transmembrane region" description="Helical" evidence="7">
    <location>
        <begin position="431"/>
        <end position="452"/>
    </location>
</feature>
<proteinExistence type="predicted"/>
<dbReference type="OrthoDB" id="419616at2759"/>
<feature type="transmembrane region" description="Helical" evidence="7">
    <location>
        <begin position="464"/>
        <end position="484"/>
    </location>
</feature>
<dbReference type="PANTHER" id="PTHR23504">
    <property type="entry name" value="MAJOR FACILITATOR SUPERFAMILY DOMAIN-CONTAINING PROTEIN 10"/>
    <property type="match status" value="1"/>
</dbReference>
<sequence length="568" mass="62638">MCGLLNGNVGVAKSMLGEIADASNQSRAFSLFGFAWGIGMIVGPFLGGYLANPAQTFPEIFGDWQFFIEYPYFLPCFVASMGGVVGFTVGYFFLKETKGMRGGVLVEAEKDIDDDYVHNSNVNTSNVNNQYQGAPGFQAFDRDDLDSNGQDEPLRDLSGTHKATARDVDTRNGASELDIDLERQPLMLPPNATQAQQVKFSSHRGMDRSNQYGSMATLTFDTGPSSAQSHPLQQRSYATASARSTLSRRPLSVRPSLVHQSSSVSDAGLARLSSSFVDRPLSTSVHPSIYAYNRPISTGHLLSMAEIPSGHQQPMRTLPSDAVSLSHYGYTVDPTYMDSRARVSSYNPGRQSRLSIAPSQVFFLPPDPNNKDPNQPVQLLVVQQEETGLSPLSITTIVAYSFLALHSIVFEEVYALYAVTPVVSHGLGWTAIQLSSSLAFMGIIQLLTQFVVYPMLERRFSAVWLFRIAQLLYCCVYISFPLIRAFVVDESDTERGGQAATVRYLVLGTLVFKFLCSVFSYTSIMVMVCSKSNLVLHLSQTHHHHTYWAQSMGSVRHQPRSCGRSVQR</sequence>
<dbReference type="SUPFAM" id="SSF103473">
    <property type="entry name" value="MFS general substrate transporter"/>
    <property type="match status" value="2"/>
</dbReference>